<dbReference type="EMBL" id="CP011110">
    <property type="protein sequence ID" value="AKA26028.1"/>
    <property type="molecule type" value="Genomic_DNA"/>
</dbReference>
<evidence type="ECO:0000313" key="2">
    <source>
        <dbReference type="Proteomes" id="UP000032748"/>
    </source>
</evidence>
<dbReference type="RefSeq" id="WP_045885019.1">
    <property type="nucleotide sequence ID" value="NZ_CP011110.1"/>
</dbReference>
<dbReference type="AlphaFoldDB" id="A0A0D5Y3T7"/>
<protein>
    <recommendedName>
        <fullName evidence="3">DUF4440 domain-containing protein</fullName>
    </recommendedName>
</protein>
<dbReference type="SUPFAM" id="SSF54427">
    <property type="entry name" value="NTF2-like"/>
    <property type="match status" value="1"/>
</dbReference>
<dbReference type="OrthoDB" id="8912060at2"/>
<accession>A0A0D5Y3T7</accession>
<evidence type="ECO:0008006" key="3">
    <source>
        <dbReference type="Google" id="ProtNLM"/>
    </source>
</evidence>
<name>A0A0D5Y3T7_9PSED</name>
<dbReference type="InterPro" id="IPR016918">
    <property type="entry name" value="UCP029394"/>
</dbReference>
<dbReference type="Proteomes" id="UP000032748">
    <property type="component" value="Chromosome"/>
</dbReference>
<sequence>MPNPLVEHARHSIHAVHALIHTVFTDRGGDGAAAIERLLPAFAEHFSMVTTAGAVVGREQVEQLFRGAVGARPGLEILVSDLHMLWHEGQSVAIRYKETHRLGQQESSRLSVAIIQVREGSAQWLYLHETATG</sequence>
<gene>
    <name evidence="1" type="ORF">PCL1606_45810</name>
</gene>
<proteinExistence type="predicted"/>
<evidence type="ECO:0000313" key="1">
    <source>
        <dbReference type="EMBL" id="AKA26028.1"/>
    </source>
</evidence>
<reference evidence="1 2" key="1">
    <citation type="journal article" date="2015" name="Mol. Plant Microbe Interact.">
        <title>Comparative Genomic Analysis of Pseudomonas chlororaphis PCL1606 Reveals New Insight into Antifungal Compounds Involved in Biocontrol.</title>
        <authorList>
            <person name="Calderon C.E."/>
            <person name="Ramos C."/>
            <person name="de Vicente A."/>
            <person name="Cazorla F.M."/>
        </authorList>
    </citation>
    <scope>NUCLEOTIDE SEQUENCE [LARGE SCALE GENOMIC DNA]</scope>
    <source>
        <strain evidence="1 2">PCL1606</strain>
    </source>
</reference>
<dbReference type="InterPro" id="IPR032710">
    <property type="entry name" value="NTF2-like_dom_sf"/>
</dbReference>
<dbReference type="KEGG" id="pcz:PCL1606_45810"/>
<dbReference type="Gene3D" id="3.10.450.50">
    <property type="match status" value="1"/>
</dbReference>
<organism evidence="1 2">
    <name type="scientific">Pseudomonas chlororaphis</name>
    <dbReference type="NCBI Taxonomy" id="587753"/>
    <lineage>
        <taxon>Bacteria</taxon>
        <taxon>Pseudomonadati</taxon>
        <taxon>Pseudomonadota</taxon>
        <taxon>Gammaproteobacteria</taxon>
        <taxon>Pseudomonadales</taxon>
        <taxon>Pseudomonadaceae</taxon>
        <taxon>Pseudomonas</taxon>
    </lineage>
</organism>
<dbReference type="PATRIC" id="fig|587753.10.peg.4581"/>
<dbReference type="PIRSF" id="PIRSF029394">
    <property type="entry name" value="UCP029394"/>
    <property type="match status" value="1"/>
</dbReference>